<keyword evidence="2" id="KW-0282">Flagellum</keyword>
<feature type="transmembrane region" description="Helical" evidence="1">
    <location>
        <begin position="12"/>
        <end position="30"/>
    </location>
</feature>
<keyword evidence="2" id="KW-0966">Cell projection</keyword>
<evidence type="ECO:0000313" key="3">
    <source>
        <dbReference type="Proteomes" id="UP000287447"/>
    </source>
</evidence>
<dbReference type="AlphaFoldDB" id="A0A3S2VMZ5"/>
<organism evidence="2 3">
    <name type="scientific">Hwanghaeella grinnelliae</name>
    <dbReference type="NCBI Taxonomy" id="2500179"/>
    <lineage>
        <taxon>Bacteria</taxon>
        <taxon>Pseudomonadati</taxon>
        <taxon>Pseudomonadota</taxon>
        <taxon>Alphaproteobacteria</taxon>
        <taxon>Rhodospirillales</taxon>
        <taxon>Rhodospirillaceae</taxon>
        <taxon>Hwanghaeella</taxon>
    </lineage>
</organism>
<dbReference type="InterPro" id="IPR052205">
    <property type="entry name" value="FliO/MopB"/>
</dbReference>
<keyword evidence="1" id="KW-1133">Transmembrane helix</keyword>
<proteinExistence type="predicted"/>
<evidence type="ECO:0000256" key="1">
    <source>
        <dbReference type="SAM" id="Phobius"/>
    </source>
</evidence>
<name>A0A3S2VMZ5_9PROT</name>
<keyword evidence="1" id="KW-0812">Transmembrane</keyword>
<dbReference type="EMBL" id="SADE01000003">
    <property type="protein sequence ID" value="RVU34643.1"/>
    <property type="molecule type" value="Genomic_DNA"/>
</dbReference>
<dbReference type="OrthoDB" id="8456606at2"/>
<dbReference type="Proteomes" id="UP000287447">
    <property type="component" value="Unassembled WGS sequence"/>
</dbReference>
<dbReference type="RefSeq" id="WP_127766658.1">
    <property type="nucleotide sequence ID" value="NZ_SADE01000003.1"/>
</dbReference>
<evidence type="ECO:0000313" key="2">
    <source>
        <dbReference type="EMBL" id="RVU34643.1"/>
    </source>
</evidence>
<sequence>MGDVIDFASYLRFVAALVFVLGLILVAAHITKKVMTGRTYAGARSQGRRLGVVEVLTLDARHRVFLIRRDGKEHLIMTGPSGDLLIEGGIEESQRLVQQTDAQVTPLHAGTETMAGELRAKGQVSAQQTVMQKMAGLFGDRTA</sequence>
<protein>
    <submittedName>
        <fullName evidence="2">Flagellar assembly protein FliO</fullName>
    </submittedName>
</protein>
<dbReference type="PANTHER" id="PTHR38766:SF1">
    <property type="entry name" value="FLAGELLAR PROTEIN FLIO"/>
    <property type="match status" value="1"/>
</dbReference>
<keyword evidence="3" id="KW-1185">Reference proteome</keyword>
<keyword evidence="1" id="KW-0472">Membrane</keyword>
<gene>
    <name evidence="2" type="ORF">EOI86_17450</name>
</gene>
<keyword evidence="2" id="KW-0969">Cilium</keyword>
<comment type="caution">
    <text evidence="2">The sequence shown here is derived from an EMBL/GenBank/DDBJ whole genome shotgun (WGS) entry which is preliminary data.</text>
</comment>
<accession>A0A3S2VMZ5</accession>
<dbReference type="PANTHER" id="PTHR38766">
    <property type="entry name" value="FLAGELLAR PROTEIN FLIO"/>
    <property type="match status" value="1"/>
</dbReference>
<reference evidence="3" key="1">
    <citation type="submission" date="2019-01" db="EMBL/GenBank/DDBJ databases">
        <title>Gri0909 isolated from a small marine red alga.</title>
        <authorList>
            <person name="Kim J."/>
            <person name="Jeong S.E."/>
            <person name="Jeon C.O."/>
        </authorList>
    </citation>
    <scope>NUCLEOTIDE SEQUENCE [LARGE SCALE GENOMIC DNA]</scope>
    <source>
        <strain evidence="3">Gri0909</strain>
    </source>
</reference>